<proteinExistence type="predicted"/>
<reference evidence="3 4" key="1">
    <citation type="submission" date="2010-12" db="EMBL/GenBank/DDBJ databases">
        <title>Complete sequence of Desulfurispirillum indicum S5.</title>
        <authorList>
            <consortium name="US DOE Joint Genome Institute"/>
            <person name="Lucas S."/>
            <person name="Copeland A."/>
            <person name="Lapidus A."/>
            <person name="Cheng J.-F."/>
            <person name="Goodwin L."/>
            <person name="Pitluck S."/>
            <person name="Chertkov O."/>
            <person name="Held B."/>
            <person name="Detter J.C."/>
            <person name="Han C."/>
            <person name="Tapia R."/>
            <person name="Land M."/>
            <person name="Hauser L."/>
            <person name="Kyrpides N."/>
            <person name="Ivanova N."/>
            <person name="Mikhailova N."/>
            <person name="Haggblom M."/>
            <person name="Rauschenbach I."/>
            <person name="Bini E."/>
            <person name="Woyke T."/>
        </authorList>
    </citation>
    <scope>NUCLEOTIDE SEQUENCE [LARGE SCALE GENOMIC DNA]</scope>
    <source>
        <strain evidence="4">ATCC BAA-1389 / DSM 22839 / S5</strain>
    </source>
</reference>
<evidence type="ECO:0000259" key="2">
    <source>
        <dbReference type="Pfam" id="PF00892"/>
    </source>
</evidence>
<dbReference type="PANTHER" id="PTHR22911:SF137">
    <property type="entry name" value="SOLUTE CARRIER FAMILY 35 MEMBER G2-RELATED"/>
    <property type="match status" value="1"/>
</dbReference>
<dbReference type="STRING" id="653733.Selin_0412"/>
<dbReference type="EMBL" id="CP002432">
    <property type="protein sequence ID" value="ADU65166.1"/>
    <property type="molecule type" value="Genomic_DNA"/>
</dbReference>
<dbReference type="eggNOG" id="COG0697">
    <property type="taxonomic scope" value="Bacteria"/>
</dbReference>
<dbReference type="GO" id="GO:0016020">
    <property type="term" value="C:membrane"/>
    <property type="evidence" value="ECO:0007669"/>
    <property type="project" value="InterPro"/>
</dbReference>
<feature type="transmembrane region" description="Helical" evidence="1">
    <location>
        <begin position="271"/>
        <end position="289"/>
    </location>
</feature>
<dbReference type="OrthoDB" id="9783707at2"/>
<keyword evidence="1" id="KW-0812">Transmembrane</keyword>
<dbReference type="InterPro" id="IPR037185">
    <property type="entry name" value="EmrE-like"/>
</dbReference>
<keyword evidence="1" id="KW-0472">Membrane</keyword>
<feature type="transmembrane region" description="Helical" evidence="1">
    <location>
        <begin position="91"/>
        <end position="109"/>
    </location>
</feature>
<feature type="transmembrane region" description="Helical" evidence="1">
    <location>
        <begin position="115"/>
        <end position="133"/>
    </location>
</feature>
<dbReference type="HOGENOM" id="CLU_060016_2_0_0"/>
<feature type="transmembrane region" description="Helical" evidence="1">
    <location>
        <begin position="6"/>
        <end position="23"/>
    </location>
</feature>
<feature type="domain" description="EamA" evidence="2">
    <location>
        <begin position="4"/>
        <end position="131"/>
    </location>
</feature>
<feature type="transmembrane region" description="Helical" evidence="1">
    <location>
        <begin position="219"/>
        <end position="238"/>
    </location>
</feature>
<dbReference type="Gene3D" id="1.10.3730.20">
    <property type="match status" value="2"/>
</dbReference>
<dbReference type="KEGG" id="din:Selin_0412"/>
<feature type="transmembrane region" description="Helical" evidence="1">
    <location>
        <begin position="244"/>
        <end position="264"/>
    </location>
</feature>
<dbReference type="RefSeq" id="WP_013505055.1">
    <property type="nucleotide sequence ID" value="NC_014836.1"/>
</dbReference>
<feature type="domain" description="EamA" evidence="2">
    <location>
        <begin position="154"/>
        <end position="288"/>
    </location>
</feature>
<organism evidence="3 4">
    <name type="scientific">Desulfurispirillum indicum (strain ATCC BAA-1389 / DSM 22839 / S5)</name>
    <dbReference type="NCBI Taxonomy" id="653733"/>
    <lineage>
        <taxon>Bacteria</taxon>
        <taxon>Pseudomonadati</taxon>
        <taxon>Chrysiogenota</taxon>
        <taxon>Chrysiogenia</taxon>
        <taxon>Chrysiogenales</taxon>
        <taxon>Chrysiogenaceae</taxon>
        <taxon>Desulfurispirillum</taxon>
    </lineage>
</organism>
<keyword evidence="4" id="KW-1185">Reference proteome</keyword>
<dbReference type="AlphaFoldDB" id="E6W040"/>
<sequence length="290" mass="31848">MGTTGFLFIIVSAFSHVLWNAFLKVSKDKVSAIAIMMIVTVLIMGGFVIVSGELRNTLQPPVILAAAGSGFFFFLYQFFVARSYMRGDLSAVYPLTVTGPIYIPIWGYLFLDERISLIGFAGILLILYGAVSIQANQFLPGSKKLVRGNFRETGAHFALLAAFFYSFGAITDKIGVTVGTVYAYTFNVCVVMLLFHLLWMVYTRHGAHLLQEMRQQPGILLLGGVAMAISFVTFRIGLQDIPASYATALRQVSSLFSIGIGFFIFRETFGITRIIATVIIVAGVILIRMG</sequence>
<feature type="transmembrane region" description="Helical" evidence="1">
    <location>
        <begin position="154"/>
        <end position="170"/>
    </location>
</feature>
<feature type="transmembrane region" description="Helical" evidence="1">
    <location>
        <begin position="30"/>
        <end position="50"/>
    </location>
</feature>
<accession>E6W040</accession>
<name>E6W040_DESIS</name>
<keyword evidence="1" id="KW-1133">Transmembrane helix</keyword>
<evidence type="ECO:0000256" key="1">
    <source>
        <dbReference type="SAM" id="Phobius"/>
    </source>
</evidence>
<evidence type="ECO:0000313" key="4">
    <source>
        <dbReference type="Proteomes" id="UP000002572"/>
    </source>
</evidence>
<dbReference type="SUPFAM" id="SSF103481">
    <property type="entry name" value="Multidrug resistance efflux transporter EmrE"/>
    <property type="match status" value="2"/>
</dbReference>
<dbReference type="PANTHER" id="PTHR22911">
    <property type="entry name" value="ACYL-MALONYL CONDENSING ENZYME-RELATED"/>
    <property type="match status" value="1"/>
</dbReference>
<evidence type="ECO:0000313" key="3">
    <source>
        <dbReference type="EMBL" id="ADU65166.1"/>
    </source>
</evidence>
<dbReference type="Proteomes" id="UP000002572">
    <property type="component" value="Chromosome"/>
</dbReference>
<dbReference type="InterPro" id="IPR000620">
    <property type="entry name" value="EamA_dom"/>
</dbReference>
<protein>
    <recommendedName>
        <fullName evidence="2">EamA domain-containing protein</fullName>
    </recommendedName>
</protein>
<feature type="transmembrane region" description="Helical" evidence="1">
    <location>
        <begin position="182"/>
        <end position="199"/>
    </location>
</feature>
<dbReference type="InParanoid" id="E6W040"/>
<feature type="transmembrane region" description="Helical" evidence="1">
    <location>
        <begin position="62"/>
        <end position="79"/>
    </location>
</feature>
<dbReference type="Pfam" id="PF00892">
    <property type="entry name" value="EamA"/>
    <property type="match status" value="2"/>
</dbReference>
<gene>
    <name evidence="3" type="ordered locus">Selin_0412</name>
</gene>